<organism evidence="4 5">
    <name type="scientific">Belnapia mucosa</name>
    <dbReference type="NCBI Taxonomy" id="2804532"/>
    <lineage>
        <taxon>Bacteria</taxon>
        <taxon>Pseudomonadati</taxon>
        <taxon>Pseudomonadota</taxon>
        <taxon>Alphaproteobacteria</taxon>
        <taxon>Acetobacterales</taxon>
        <taxon>Roseomonadaceae</taxon>
        <taxon>Belnapia</taxon>
    </lineage>
</organism>
<dbReference type="PANTHER" id="PTHR43270">
    <property type="entry name" value="BETA-ALA-HIS DIPEPTIDASE"/>
    <property type="match status" value="1"/>
</dbReference>
<keyword evidence="2" id="KW-0479">Metal-binding</keyword>
<evidence type="ECO:0000313" key="5">
    <source>
        <dbReference type="Proteomes" id="UP000606490"/>
    </source>
</evidence>
<keyword evidence="1" id="KW-0645">Protease</keyword>
<sequence length="473" mass="50608">MASRSGALARATRFFDEGGFKSLLAELVAIPSTSQEPGAEAALETYLREGIAPWLERLGFISTVHPNPLPGFGPILSASRIEDPTRPTILLYGHGDTVRGLEDQWRAGLRPWALTEEGDRWYGRGTADNKGQHALNLAALEAVLAERGGRLGFNVKLVLETAEERGSKGLREFVAAHAEELAADALIASDGPRVEPAVPTIATGTRGTWHFDLVVKLREGGVHSGHWGGLTTDPAIILAHALSTIMDRNGKILVRDWLPRNGVPAAVRGVLAGCPVGGGEGAATIDEGWGEPDLTPAEKIYGWNSLIVLSMISGRPENPVNAVAPDARAHCQIRYTVDSDTAGFEEALRRHLDAHGLELVRIENAGIRMAASRTAPDHPWVRWAQASMEQSLGKAVQIIPNSSGGLPGDVFVDHLGLPLVWVPHSYNGCKQHGPDEHLLIAPAREGLLAFAGMWWDLGEPGTPQGKAQARPGA</sequence>
<gene>
    <name evidence="4" type="ORF">JMJ55_18550</name>
</gene>
<keyword evidence="5" id="KW-1185">Reference proteome</keyword>
<dbReference type="InterPro" id="IPR001261">
    <property type="entry name" value="ArgE/DapE_CS"/>
</dbReference>
<dbReference type="InterPro" id="IPR051458">
    <property type="entry name" value="Cyt/Met_Dipeptidase"/>
</dbReference>
<accession>A0ABS1V6P0</accession>
<protein>
    <submittedName>
        <fullName evidence="4">M20 family metallopeptidase</fullName>
    </submittedName>
</protein>
<keyword evidence="3" id="KW-0378">Hydrolase</keyword>
<proteinExistence type="predicted"/>
<dbReference type="InterPro" id="IPR002933">
    <property type="entry name" value="Peptidase_M20"/>
</dbReference>
<dbReference type="NCBIfam" id="NF005478">
    <property type="entry name" value="PRK07079.1"/>
    <property type="match status" value="1"/>
</dbReference>
<dbReference type="PANTHER" id="PTHR43270:SF12">
    <property type="entry name" value="SUCCINYL-DIAMINOPIMELATE DESUCCINYLASE"/>
    <property type="match status" value="1"/>
</dbReference>
<evidence type="ECO:0000256" key="3">
    <source>
        <dbReference type="ARBA" id="ARBA00022801"/>
    </source>
</evidence>
<dbReference type="Pfam" id="PF01546">
    <property type="entry name" value="Peptidase_M20"/>
    <property type="match status" value="1"/>
</dbReference>
<evidence type="ECO:0000256" key="2">
    <source>
        <dbReference type="ARBA" id="ARBA00022723"/>
    </source>
</evidence>
<dbReference type="RefSeq" id="WP_202827084.1">
    <property type="nucleotide sequence ID" value="NZ_JAEUXJ010000008.1"/>
</dbReference>
<dbReference type="EMBL" id="JAEUXJ010000008">
    <property type="protein sequence ID" value="MBL6457338.1"/>
    <property type="molecule type" value="Genomic_DNA"/>
</dbReference>
<dbReference type="Gene3D" id="3.40.630.10">
    <property type="entry name" value="Zn peptidases"/>
    <property type="match status" value="1"/>
</dbReference>
<evidence type="ECO:0000256" key="1">
    <source>
        <dbReference type="ARBA" id="ARBA00022670"/>
    </source>
</evidence>
<comment type="caution">
    <text evidence="4">The sequence shown here is derived from an EMBL/GenBank/DDBJ whole genome shotgun (WGS) entry which is preliminary data.</text>
</comment>
<dbReference type="Gene3D" id="3.30.70.360">
    <property type="match status" value="1"/>
</dbReference>
<name>A0ABS1V6P0_9PROT</name>
<dbReference type="SUPFAM" id="SSF53187">
    <property type="entry name" value="Zn-dependent exopeptidases"/>
    <property type="match status" value="1"/>
</dbReference>
<reference evidence="4 5" key="1">
    <citation type="submission" date="2021-01" db="EMBL/GenBank/DDBJ databases">
        <title>Belnapia mucosa sp. nov. and Belnapia arida sp. nov., isolated from the Tabernas Desert (Almeria, Spain).</title>
        <authorList>
            <person name="Molina-Menor E."/>
            <person name="Vidal-Verdu A."/>
            <person name="Calonge A."/>
            <person name="Satari L."/>
            <person name="Pereto Magraner J."/>
            <person name="Porcar Miralles M."/>
        </authorList>
    </citation>
    <scope>NUCLEOTIDE SEQUENCE [LARGE SCALE GENOMIC DNA]</scope>
    <source>
        <strain evidence="4 5">T6</strain>
    </source>
</reference>
<dbReference type="Proteomes" id="UP000606490">
    <property type="component" value="Unassembled WGS sequence"/>
</dbReference>
<evidence type="ECO:0000313" key="4">
    <source>
        <dbReference type="EMBL" id="MBL6457338.1"/>
    </source>
</evidence>
<dbReference type="PROSITE" id="PS00758">
    <property type="entry name" value="ARGE_DAPE_CPG2_1"/>
    <property type="match status" value="1"/>
</dbReference>